<dbReference type="GO" id="GO:0016491">
    <property type="term" value="F:oxidoreductase activity"/>
    <property type="evidence" value="ECO:0007669"/>
    <property type="project" value="UniProtKB-KW"/>
</dbReference>
<dbReference type="SUPFAM" id="SSF51735">
    <property type="entry name" value="NAD(P)-binding Rossmann-fold domains"/>
    <property type="match status" value="1"/>
</dbReference>
<dbReference type="EMBL" id="NMVQ01000043">
    <property type="protein sequence ID" value="OYO18607.1"/>
    <property type="molecule type" value="Genomic_DNA"/>
</dbReference>
<keyword evidence="4" id="KW-1185">Reference proteome</keyword>
<evidence type="ECO:0000313" key="4">
    <source>
        <dbReference type="Proteomes" id="UP000216311"/>
    </source>
</evidence>
<dbReference type="PRINTS" id="PR00081">
    <property type="entry name" value="GDHRDH"/>
</dbReference>
<organism evidence="3 4">
    <name type="scientific">Enemella dayhoffiae</name>
    <dbReference type="NCBI Taxonomy" id="2016507"/>
    <lineage>
        <taxon>Bacteria</taxon>
        <taxon>Bacillati</taxon>
        <taxon>Actinomycetota</taxon>
        <taxon>Actinomycetes</taxon>
        <taxon>Propionibacteriales</taxon>
        <taxon>Propionibacteriaceae</taxon>
        <taxon>Enemella</taxon>
    </lineage>
</organism>
<evidence type="ECO:0008006" key="5">
    <source>
        <dbReference type="Google" id="ProtNLM"/>
    </source>
</evidence>
<reference evidence="3 4" key="1">
    <citation type="submission" date="2017-07" db="EMBL/GenBank/DDBJ databases">
        <title>Draft whole genome sequences of clinical Proprionibacteriaceae strains.</title>
        <authorList>
            <person name="Bernier A.-M."/>
            <person name="Bernard K."/>
            <person name="Domingo M.-C."/>
        </authorList>
    </citation>
    <scope>NUCLEOTIDE SEQUENCE [LARGE SCALE GENOMIC DNA]</scope>
    <source>
        <strain evidence="3 4">NML 130396</strain>
    </source>
</reference>
<evidence type="ECO:0000256" key="2">
    <source>
        <dbReference type="ARBA" id="ARBA00023002"/>
    </source>
</evidence>
<gene>
    <name evidence="3" type="ORF">CGZ93_14350</name>
</gene>
<proteinExistence type="inferred from homology"/>
<dbReference type="AlphaFoldDB" id="A0A255GRZ4"/>
<dbReference type="InterPro" id="IPR002347">
    <property type="entry name" value="SDR_fam"/>
</dbReference>
<protein>
    <recommendedName>
        <fullName evidence="5">SDR family NAD(P)-dependent oxidoreductase</fullName>
    </recommendedName>
</protein>
<evidence type="ECO:0000256" key="1">
    <source>
        <dbReference type="ARBA" id="ARBA00006484"/>
    </source>
</evidence>
<accession>A0A255GRZ4</accession>
<evidence type="ECO:0000313" key="3">
    <source>
        <dbReference type="EMBL" id="OYO18607.1"/>
    </source>
</evidence>
<keyword evidence="2" id="KW-0560">Oxidoreductase</keyword>
<dbReference type="PANTHER" id="PTHR43976:SF16">
    <property type="entry name" value="SHORT-CHAIN DEHYDROGENASE_REDUCTASE FAMILY PROTEIN"/>
    <property type="match status" value="1"/>
</dbReference>
<dbReference type="InterPro" id="IPR051911">
    <property type="entry name" value="SDR_oxidoreductase"/>
</dbReference>
<sequence length="215" mass="23404">MVPRGDSELFLETGEQPCQQRIQPIQLRGGPRRKQLLLDPGAGGRCLPPPLPRRLDSGIGRLHPRHPGGEIAFHRVHNASSCLILYSTTKFALEGMSEALAGEVAGFGVRVTLVEPGPIRTDFAGRSIGRAEPLEAYQNSPAGELRRNFGNQRGKQPNDPARAARAILEAVADPTSPLRLPLGPESVARIRGKLTGQLADLERWADRSIDTRYAE</sequence>
<name>A0A255GRZ4_9ACTN</name>
<comment type="caution">
    <text evidence="3">The sequence shown here is derived from an EMBL/GenBank/DDBJ whole genome shotgun (WGS) entry which is preliminary data.</text>
</comment>
<dbReference type="Proteomes" id="UP000216311">
    <property type="component" value="Unassembled WGS sequence"/>
</dbReference>
<comment type="similarity">
    <text evidence="1">Belongs to the short-chain dehydrogenases/reductases (SDR) family.</text>
</comment>
<dbReference type="InterPro" id="IPR036291">
    <property type="entry name" value="NAD(P)-bd_dom_sf"/>
</dbReference>
<dbReference type="Pfam" id="PF00106">
    <property type="entry name" value="adh_short"/>
    <property type="match status" value="1"/>
</dbReference>
<dbReference type="Gene3D" id="3.40.50.720">
    <property type="entry name" value="NAD(P)-binding Rossmann-like Domain"/>
    <property type="match status" value="1"/>
</dbReference>
<dbReference type="PANTHER" id="PTHR43976">
    <property type="entry name" value="SHORT CHAIN DEHYDROGENASE"/>
    <property type="match status" value="1"/>
</dbReference>
<dbReference type="OrthoDB" id="9792003at2"/>